<dbReference type="InterPro" id="IPR023210">
    <property type="entry name" value="NADP_OxRdtase_dom"/>
</dbReference>
<dbReference type="RefSeq" id="WP_059442381.1">
    <property type="nucleotide sequence ID" value="NZ_BCMO01000017.1"/>
</dbReference>
<dbReference type="PROSITE" id="PS00798">
    <property type="entry name" value="ALDOKETO_REDUCTASE_1"/>
    <property type="match status" value="1"/>
</dbReference>
<evidence type="ECO:0000256" key="1">
    <source>
        <dbReference type="ARBA" id="ARBA00007905"/>
    </source>
</evidence>
<keyword evidence="3" id="KW-0560">Oxidoreductase</keyword>
<name>A0A843YXW0_LEUME</name>
<feature type="binding site" evidence="5">
    <location>
        <position position="111"/>
    </location>
    <ligand>
        <name>substrate</name>
    </ligand>
</feature>
<sequence>MDYKTLASGIEMPLLGFGVFQVQEKGAAKQAVLDAIKTGYRLIDTAASYGNEREVGEAILEAINQGIVKREELFVTSKMWVQDVSAQQATAAIQSSLQRLNLDYLDLYLIHQPYNDVFGAWRAMESAYRSGQLKAIGVSNFDIAQLTNLAEFSDIKPMLNQIEVNPFQQNKKDITYFSQYGVQVEAWAPFAEGKNDLFSNILLRKIADKHHKSIAQIVLRWLTQRNIIVVAKSVNPERMAQNLDIFDFKLTHQELAEIETLDTNSSQFFNHADPDMIKWMANREISYDVTFD</sequence>
<organism evidence="8 9">
    <name type="scientific">Leuconostoc mesenteroides</name>
    <dbReference type="NCBI Taxonomy" id="1245"/>
    <lineage>
        <taxon>Bacteria</taxon>
        <taxon>Bacillati</taxon>
        <taxon>Bacillota</taxon>
        <taxon>Bacilli</taxon>
        <taxon>Lactobacillales</taxon>
        <taxon>Lactobacillaceae</taxon>
        <taxon>Leuconostoc</taxon>
    </lineage>
</organism>
<feature type="active site" description="Proton donor" evidence="4">
    <location>
        <position position="49"/>
    </location>
</feature>
<proteinExistence type="inferred from homology"/>
<evidence type="ECO:0000256" key="6">
    <source>
        <dbReference type="PIRSR" id="PIRSR000097-3"/>
    </source>
</evidence>
<dbReference type="GO" id="GO:0016616">
    <property type="term" value="F:oxidoreductase activity, acting on the CH-OH group of donors, NAD or NADP as acceptor"/>
    <property type="evidence" value="ECO:0007669"/>
    <property type="project" value="UniProtKB-ARBA"/>
</dbReference>
<keyword evidence="2" id="KW-0521">NADP</keyword>
<dbReference type="PIRSF" id="PIRSF000097">
    <property type="entry name" value="AKR"/>
    <property type="match status" value="1"/>
</dbReference>
<evidence type="ECO:0000256" key="4">
    <source>
        <dbReference type="PIRSR" id="PIRSR000097-1"/>
    </source>
</evidence>
<dbReference type="InterPro" id="IPR036812">
    <property type="entry name" value="NAD(P)_OxRdtase_dom_sf"/>
</dbReference>
<evidence type="ECO:0000256" key="5">
    <source>
        <dbReference type="PIRSR" id="PIRSR000097-2"/>
    </source>
</evidence>
<evidence type="ECO:0000313" key="8">
    <source>
        <dbReference type="EMBL" id="MQR27127.1"/>
    </source>
</evidence>
<reference evidence="8 9" key="1">
    <citation type="submission" date="2019-10" db="EMBL/GenBank/DDBJ databases">
        <title>WGS of Leuconostoc mesenteroides.</title>
        <authorList>
            <person name="Melo Bolivar J."/>
            <person name="Marino-Ramirez L."/>
            <person name="Villamil Diaz L.M."/>
        </authorList>
    </citation>
    <scope>NUCLEOTIDE SEQUENCE [LARGE SCALE GENOMIC DNA]</scope>
    <source>
        <strain evidence="8 9">M11</strain>
    </source>
</reference>
<dbReference type="SUPFAM" id="SSF51430">
    <property type="entry name" value="NAD(P)-linked oxidoreductase"/>
    <property type="match status" value="1"/>
</dbReference>
<evidence type="ECO:0000256" key="3">
    <source>
        <dbReference type="ARBA" id="ARBA00023002"/>
    </source>
</evidence>
<accession>A0A843YXW0</accession>
<dbReference type="PRINTS" id="PR00069">
    <property type="entry name" value="ALDKETRDTASE"/>
</dbReference>
<feature type="site" description="Lowers pKa of active site Tyr" evidence="6">
    <location>
        <position position="78"/>
    </location>
</feature>
<protein>
    <submittedName>
        <fullName evidence="8">Aldo/keto reductase</fullName>
    </submittedName>
</protein>
<evidence type="ECO:0000256" key="2">
    <source>
        <dbReference type="ARBA" id="ARBA00022857"/>
    </source>
</evidence>
<gene>
    <name evidence="8" type="ORF">GFV13_07600</name>
</gene>
<dbReference type="PROSITE" id="PS00063">
    <property type="entry name" value="ALDOKETO_REDUCTASE_3"/>
    <property type="match status" value="1"/>
</dbReference>
<dbReference type="EMBL" id="WIPA01000010">
    <property type="protein sequence ID" value="MQR27127.1"/>
    <property type="molecule type" value="Genomic_DNA"/>
</dbReference>
<dbReference type="Gene3D" id="3.20.20.100">
    <property type="entry name" value="NADP-dependent oxidoreductase domain"/>
    <property type="match status" value="1"/>
</dbReference>
<dbReference type="PANTHER" id="PTHR43827:SF3">
    <property type="entry name" value="NADP-DEPENDENT OXIDOREDUCTASE DOMAIN-CONTAINING PROTEIN"/>
    <property type="match status" value="1"/>
</dbReference>
<comment type="caution">
    <text evidence="8">The sequence shown here is derived from an EMBL/GenBank/DDBJ whole genome shotgun (WGS) entry which is preliminary data.</text>
</comment>
<comment type="similarity">
    <text evidence="1">Belongs to the aldo/keto reductase family.</text>
</comment>
<dbReference type="Pfam" id="PF00248">
    <property type="entry name" value="Aldo_ket_red"/>
    <property type="match status" value="1"/>
</dbReference>
<feature type="domain" description="NADP-dependent oxidoreductase" evidence="7">
    <location>
        <begin position="18"/>
        <end position="261"/>
    </location>
</feature>
<evidence type="ECO:0000313" key="9">
    <source>
        <dbReference type="Proteomes" id="UP000469952"/>
    </source>
</evidence>
<dbReference type="PANTHER" id="PTHR43827">
    <property type="entry name" value="2,5-DIKETO-D-GLUCONIC ACID REDUCTASE"/>
    <property type="match status" value="1"/>
</dbReference>
<dbReference type="InterPro" id="IPR020471">
    <property type="entry name" value="AKR"/>
</dbReference>
<dbReference type="InterPro" id="IPR018170">
    <property type="entry name" value="Aldo/ket_reductase_CS"/>
</dbReference>
<evidence type="ECO:0000259" key="7">
    <source>
        <dbReference type="Pfam" id="PF00248"/>
    </source>
</evidence>
<dbReference type="AlphaFoldDB" id="A0A843YXW0"/>
<dbReference type="FunFam" id="3.20.20.100:FF:000015">
    <property type="entry name" value="Oxidoreductase, aldo/keto reductase family"/>
    <property type="match status" value="1"/>
</dbReference>
<dbReference type="Proteomes" id="UP000469952">
    <property type="component" value="Unassembled WGS sequence"/>
</dbReference>